<dbReference type="Proteomes" id="UP000184603">
    <property type="component" value="Unassembled WGS sequence"/>
</dbReference>
<gene>
    <name evidence="3" type="ORF">SAMN02745220_05301</name>
</gene>
<sequence length="257" mass="28837">MLKFSVSLLLICSIAYIGICLLLYLMQRRMMYFPTPPTDSDLAEVIWLSSANEKVKVWHVSRNSERAIIYFGGNAEDVALNIPSFINIFHDQSLYLLNYRGYGGSSGRPTEQGLFTDAQTLFDTIQKRHSHITVIGRSLGTGVAICLAGSRNVQSLILITPYDSMAEVASNHYPFFPVSLLLKDKYDSLGWVKNITAKTLILIAEYDEIIPRRRSVRLAEAFRPGQVQVEVLNRTDHNTISASPRFGAVLNSFASRQ</sequence>
<evidence type="ECO:0000313" key="4">
    <source>
        <dbReference type="Proteomes" id="UP000184603"/>
    </source>
</evidence>
<evidence type="ECO:0000259" key="2">
    <source>
        <dbReference type="Pfam" id="PF00561"/>
    </source>
</evidence>
<dbReference type="STRING" id="1121416.SAMN02745220_05301"/>
<evidence type="ECO:0000256" key="1">
    <source>
        <dbReference type="SAM" id="Phobius"/>
    </source>
</evidence>
<organism evidence="3 4">
    <name type="scientific">Desulfopila aestuarii DSM 18488</name>
    <dbReference type="NCBI Taxonomy" id="1121416"/>
    <lineage>
        <taxon>Bacteria</taxon>
        <taxon>Pseudomonadati</taxon>
        <taxon>Thermodesulfobacteriota</taxon>
        <taxon>Desulfobulbia</taxon>
        <taxon>Desulfobulbales</taxon>
        <taxon>Desulfocapsaceae</taxon>
        <taxon>Desulfopila</taxon>
    </lineage>
</organism>
<accession>A0A1M7YMH0</accession>
<dbReference type="Pfam" id="PF00561">
    <property type="entry name" value="Abhydrolase_1"/>
    <property type="match status" value="1"/>
</dbReference>
<name>A0A1M7YMH0_9BACT</name>
<keyword evidence="1" id="KW-0472">Membrane</keyword>
<dbReference type="OrthoDB" id="9777090at2"/>
<reference evidence="3 4" key="1">
    <citation type="submission" date="2016-12" db="EMBL/GenBank/DDBJ databases">
        <authorList>
            <person name="Song W.-J."/>
            <person name="Kurnit D.M."/>
        </authorList>
    </citation>
    <scope>NUCLEOTIDE SEQUENCE [LARGE SCALE GENOMIC DNA]</scope>
    <source>
        <strain evidence="3 4">DSM 18488</strain>
    </source>
</reference>
<dbReference type="SUPFAM" id="SSF53474">
    <property type="entry name" value="alpha/beta-Hydrolases"/>
    <property type="match status" value="1"/>
</dbReference>
<evidence type="ECO:0000313" key="3">
    <source>
        <dbReference type="EMBL" id="SHO53772.1"/>
    </source>
</evidence>
<dbReference type="PANTHER" id="PTHR12277">
    <property type="entry name" value="ALPHA/BETA HYDROLASE DOMAIN-CONTAINING PROTEIN"/>
    <property type="match status" value="1"/>
</dbReference>
<dbReference type="PANTHER" id="PTHR12277:SF81">
    <property type="entry name" value="PROTEIN ABHD13"/>
    <property type="match status" value="1"/>
</dbReference>
<dbReference type="RefSeq" id="WP_073617284.1">
    <property type="nucleotide sequence ID" value="NZ_FRFE01000076.1"/>
</dbReference>
<keyword evidence="1" id="KW-1133">Transmembrane helix</keyword>
<dbReference type="EMBL" id="FRFE01000076">
    <property type="protein sequence ID" value="SHO53772.1"/>
    <property type="molecule type" value="Genomic_DNA"/>
</dbReference>
<keyword evidence="4" id="KW-1185">Reference proteome</keyword>
<dbReference type="Gene3D" id="3.40.50.1820">
    <property type="entry name" value="alpha/beta hydrolase"/>
    <property type="match status" value="1"/>
</dbReference>
<protein>
    <recommendedName>
        <fullName evidence="2">AB hydrolase-1 domain-containing protein</fullName>
    </recommendedName>
</protein>
<dbReference type="AlphaFoldDB" id="A0A1M7YMH0"/>
<dbReference type="InterPro" id="IPR029058">
    <property type="entry name" value="AB_hydrolase_fold"/>
</dbReference>
<feature type="transmembrane region" description="Helical" evidence="1">
    <location>
        <begin position="6"/>
        <end position="25"/>
    </location>
</feature>
<keyword evidence="1" id="KW-0812">Transmembrane</keyword>
<dbReference type="InterPro" id="IPR000073">
    <property type="entry name" value="AB_hydrolase_1"/>
</dbReference>
<proteinExistence type="predicted"/>
<feature type="domain" description="AB hydrolase-1" evidence="2">
    <location>
        <begin position="68"/>
        <end position="167"/>
    </location>
</feature>